<feature type="compositionally biased region" description="Basic and acidic residues" evidence="1">
    <location>
        <begin position="38"/>
        <end position="54"/>
    </location>
</feature>
<dbReference type="RefSeq" id="WP_309861705.1">
    <property type="nucleotide sequence ID" value="NZ_JAVDQG010000001.1"/>
</dbReference>
<organism evidence="2 3">
    <name type="scientific">Desmospora profundinema</name>
    <dbReference type="NCBI Taxonomy" id="1571184"/>
    <lineage>
        <taxon>Bacteria</taxon>
        <taxon>Bacillati</taxon>
        <taxon>Bacillota</taxon>
        <taxon>Bacilli</taxon>
        <taxon>Bacillales</taxon>
        <taxon>Thermoactinomycetaceae</taxon>
        <taxon>Desmospora</taxon>
    </lineage>
</organism>
<feature type="region of interest" description="Disordered" evidence="1">
    <location>
        <begin position="32"/>
        <end position="66"/>
    </location>
</feature>
<name>A0ABU1IJ28_9BACL</name>
<protein>
    <submittedName>
        <fullName evidence="2">Uncharacterized protein</fullName>
    </submittedName>
</protein>
<dbReference type="EMBL" id="JAVDQG010000001">
    <property type="protein sequence ID" value="MDR6224403.1"/>
    <property type="molecule type" value="Genomic_DNA"/>
</dbReference>
<comment type="caution">
    <text evidence="2">The sequence shown here is derived from an EMBL/GenBank/DDBJ whole genome shotgun (WGS) entry which is preliminary data.</text>
</comment>
<proteinExistence type="predicted"/>
<sequence>METKYKDNQRIGRFIWKKRKIRLLINRIAPGMNDGEELDRKASEDDVKRSDHTEATTLSYDEVEPS</sequence>
<evidence type="ECO:0000256" key="1">
    <source>
        <dbReference type="SAM" id="MobiDB-lite"/>
    </source>
</evidence>
<dbReference type="Proteomes" id="UP001185012">
    <property type="component" value="Unassembled WGS sequence"/>
</dbReference>
<gene>
    <name evidence="2" type="ORF">JOE21_000391</name>
</gene>
<keyword evidence="3" id="KW-1185">Reference proteome</keyword>
<reference evidence="2 3" key="1">
    <citation type="submission" date="2023-07" db="EMBL/GenBank/DDBJ databases">
        <title>Genomic Encyclopedia of Type Strains, Phase IV (KMG-IV): sequencing the most valuable type-strain genomes for metagenomic binning, comparative biology and taxonomic classification.</title>
        <authorList>
            <person name="Goeker M."/>
        </authorList>
    </citation>
    <scope>NUCLEOTIDE SEQUENCE [LARGE SCALE GENOMIC DNA]</scope>
    <source>
        <strain evidence="2 3">DSM 45903</strain>
    </source>
</reference>
<evidence type="ECO:0000313" key="2">
    <source>
        <dbReference type="EMBL" id="MDR6224403.1"/>
    </source>
</evidence>
<accession>A0ABU1IJ28</accession>
<evidence type="ECO:0000313" key="3">
    <source>
        <dbReference type="Proteomes" id="UP001185012"/>
    </source>
</evidence>